<dbReference type="OrthoDB" id="425662at2759"/>
<accession>A0A9P1FJ32</accession>
<organism evidence="3">
    <name type="scientific">Cladocopium goreaui</name>
    <dbReference type="NCBI Taxonomy" id="2562237"/>
    <lineage>
        <taxon>Eukaryota</taxon>
        <taxon>Sar</taxon>
        <taxon>Alveolata</taxon>
        <taxon>Dinophyceae</taxon>
        <taxon>Suessiales</taxon>
        <taxon>Symbiodiniaceae</taxon>
        <taxon>Cladocopium</taxon>
    </lineage>
</organism>
<feature type="compositionally biased region" description="Basic and acidic residues" evidence="2">
    <location>
        <begin position="239"/>
        <end position="252"/>
    </location>
</feature>
<evidence type="ECO:0000313" key="3">
    <source>
        <dbReference type="EMBL" id="CAI3976415.1"/>
    </source>
</evidence>
<evidence type="ECO:0000313" key="5">
    <source>
        <dbReference type="EMBL" id="CAL4763727.1"/>
    </source>
</evidence>
<keyword evidence="6" id="KW-1185">Reference proteome</keyword>
<comment type="caution">
    <text evidence="3">The sequence shown here is derived from an EMBL/GenBank/DDBJ whole genome shotgun (WGS) entry which is preliminary data.</text>
</comment>
<dbReference type="Proteomes" id="UP001152797">
    <property type="component" value="Unassembled WGS sequence"/>
</dbReference>
<evidence type="ECO:0000313" key="4">
    <source>
        <dbReference type="EMBL" id="CAL1129790.1"/>
    </source>
</evidence>
<reference evidence="4" key="2">
    <citation type="submission" date="2024-04" db="EMBL/GenBank/DDBJ databases">
        <authorList>
            <person name="Chen Y."/>
            <person name="Shah S."/>
            <person name="Dougan E. K."/>
            <person name="Thang M."/>
            <person name="Chan C."/>
        </authorList>
    </citation>
    <scope>NUCLEOTIDE SEQUENCE [LARGE SCALE GENOMIC DNA]</scope>
</reference>
<evidence type="ECO:0000256" key="2">
    <source>
        <dbReference type="SAM" id="MobiDB-lite"/>
    </source>
</evidence>
<evidence type="ECO:0000313" key="6">
    <source>
        <dbReference type="Proteomes" id="UP001152797"/>
    </source>
</evidence>
<dbReference type="EMBL" id="CAMXCT030000270">
    <property type="protein sequence ID" value="CAL4763727.1"/>
    <property type="molecule type" value="Genomic_DNA"/>
</dbReference>
<feature type="coiled-coil region" evidence="1">
    <location>
        <begin position="409"/>
        <end position="436"/>
    </location>
</feature>
<name>A0A9P1FJ32_9DINO</name>
<gene>
    <name evidence="3" type="ORF">C1SCF055_LOCUS4636</name>
</gene>
<dbReference type="AlphaFoldDB" id="A0A9P1FJ32"/>
<feature type="region of interest" description="Disordered" evidence="2">
    <location>
        <begin position="339"/>
        <end position="365"/>
    </location>
</feature>
<protein>
    <submittedName>
        <fullName evidence="5">Transport protein</fullName>
    </submittedName>
</protein>
<feature type="region of interest" description="Disordered" evidence="2">
    <location>
        <begin position="483"/>
        <end position="503"/>
    </location>
</feature>
<dbReference type="EMBL" id="CAMXCT010000270">
    <property type="protein sequence ID" value="CAI3976415.1"/>
    <property type="molecule type" value="Genomic_DNA"/>
</dbReference>
<sequence>MAGPARADAGEPTSQGKLDYIIASCSSLKRRLERSQRPEQVQQMLQEVKKLSADLQPIATLFNEFRTKWEVQKRQLLQQKRLEIDAFLADQDEQASRAFAKTAEAELADLGKMKTSGFAAKELEEMLRKAIEEWRAEVHGADLVKPSDVEKALRIAMQRVEDWSSRQEEKLLTMWKEMLRPLLTELHRLDLSCFQALEGKLFARRQIVDDMLQRQRQQLAQATKQMQETLTQRSMEMLAPDREEQRKRDKKAERRLMLNEARLASQQRAEAAKGEAVKALQAQLNDVLFELDRRAAKLLLKRSVLQEALAEQEAPLASALEEELQRRLEQLKRHSVRRVSADTALAAGDRSPQARSDDEKSDAQVQLEVARERSRVTSELSQLRSELKTMLTSLAAGNWGLKPWPEILAQERTEQLQDAKAALEIQEQILQKSKGDEPWMKEVVTGLAKSAKDFQEELGPKFEAVAAAKKRLSSETIKVFVSGSNGRASSRPPPSGSSGTWQRPRLRCCDTWPSWCLRPRPWRSWAEPCELNQLLFRWS</sequence>
<evidence type="ECO:0000256" key="1">
    <source>
        <dbReference type="SAM" id="Coils"/>
    </source>
</evidence>
<proteinExistence type="predicted"/>
<feature type="region of interest" description="Disordered" evidence="2">
    <location>
        <begin position="231"/>
        <end position="252"/>
    </location>
</feature>
<reference evidence="3" key="1">
    <citation type="submission" date="2022-10" db="EMBL/GenBank/DDBJ databases">
        <authorList>
            <person name="Chen Y."/>
            <person name="Dougan E. K."/>
            <person name="Chan C."/>
            <person name="Rhodes N."/>
            <person name="Thang M."/>
        </authorList>
    </citation>
    <scope>NUCLEOTIDE SEQUENCE</scope>
</reference>
<keyword evidence="1" id="KW-0175">Coiled coil</keyword>
<dbReference type="EMBL" id="CAMXCT020000270">
    <property type="protein sequence ID" value="CAL1129790.1"/>
    <property type="molecule type" value="Genomic_DNA"/>
</dbReference>